<proteinExistence type="predicted"/>
<sequence>MAITPQSNEAFLREVDEELRRDQLATFWERHGRWLIVGIIAALSLFGGWLYWQHHREQVAGAEGEKLADAYRALGEEKTQTAQPVLNSLASSSRPGIRASALATQADLLLEKKDTKGAAAKFAAIAGDSSIGQPLRDLALVRQTAAEFDTLRPQVVVERLRSLAVKGNPFFGSAGEMVAIAQLRMGRRDLAGQMLGQIANDPDVPATIRQRTVQMAGAMGVDAIADSKDNKSQ</sequence>
<keyword evidence="1" id="KW-0812">Transmembrane</keyword>
<feature type="domain" description="Ancillary SecYEG translocon subunit/Cell division coordinator CpoB TPR" evidence="2">
    <location>
        <begin position="26"/>
        <end position="142"/>
    </location>
</feature>
<dbReference type="RefSeq" id="WP_184056449.1">
    <property type="nucleotide sequence ID" value="NZ_JACIJK010000004.1"/>
</dbReference>
<accession>A0A7W9BCU2</accession>
<dbReference type="AlphaFoldDB" id="A0A7W9BCU2"/>
<comment type="caution">
    <text evidence="3">The sequence shown here is derived from an EMBL/GenBank/DDBJ whole genome shotgun (WGS) entry which is preliminary data.</text>
</comment>
<dbReference type="InterPro" id="IPR018704">
    <property type="entry name" value="SecYEG/CpoB_TPR"/>
</dbReference>
<dbReference type="Proteomes" id="UP000546200">
    <property type="component" value="Unassembled WGS sequence"/>
</dbReference>
<evidence type="ECO:0000259" key="2">
    <source>
        <dbReference type="Pfam" id="PF09976"/>
    </source>
</evidence>
<keyword evidence="1" id="KW-0472">Membrane</keyword>
<keyword evidence="1" id="KW-1133">Transmembrane helix</keyword>
<evidence type="ECO:0000313" key="3">
    <source>
        <dbReference type="EMBL" id="MBB5714825.1"/>
    </source>
</evidence>
<dbReference type="EMBL" id="JACIJK010000004">
    <property type="protein sequence ID" value="MBB5714825.1"/>
    <property type="molecule type" value="Genomic_DNA"/>
</dbReference>
<dbReference type="Pfam" id="PF09976">
    <property type="entry name" value="TPR_21"/>
    <property type="match status" value="1"/>
</dbReference>
<evidence type="ECO:0000313" key="4">
    <source>
        <dbReference type="Proteomes" id="UP000546200"/>
    </source>
</evidence>
<protein>
    <recommendedName>
        <fullName evidence="2">Ancillary SecYEG translocon subunit/Cell division coordinator CpoB TPR domain-containing protein</fullName>
    </recommendedName>
</protein>
<reference evidence="3 4" key="1">
    <citation type="submission" date="2020-08" db="EMBL/GenBank/DDBJ databases">
        <title>Genomic Encyclopedia of Type Strains, Phase IV (KMG-IV): sequencing the most valuable type-strain genomes for metagenomic binning, comparative biology and taxonomic classification.</title>
        <authorList>
            <person name="Goeker M."/>
        </authorList>
    </citation>
    <scope>NUCLEOTIDE SEQUENCE [LARGE SCALE GENOMIC DNA]</scope>
    <source>
        <strain evidence="3 4">DSM 100044</strain>
    </source>
</reference>
<keyword evidence="4" id="KW-1185">Reference proteome</keyword>
<evidence type="ECO:0000256" key="1">
    <source>
        <dbReference type="SAM" id="Phobius"/>
    </source>
</evidence>
<feature type="transmembrane region" description="Helical" evidence="1">
    <location>
        <begin position="34"/>
        <end position="52"/>
    </location>
</feature>
<name>A0A7W9BCU2_9SPHN</name>
<organism evidence="3 4">
    <name type="scientific">Sphingomonas aerophila</name>
    <dbReference type="NCBI Taxonomy" id="1344948"/>
    <lineage>
        <taxon>Bacteria</taxon>
        <taxon>Pseudomonadati</taxon>
        <taxon>Pseudomonadota</taxon>
        <taxon>Alphaproteobacteria</taxon>
        <taxon>Sphingomonadales</taxon>
        <taxon>Sphingomonadaceae</taxon>
        <taxon>Sphingomonas</taxon>
    </lineage>
</organism>
<gene>
    <name evidence="3" type="ORF">FHS94_001661</name>
</gene>